<feature type="region of interest" description="Disordered" evidence="2">
    <location>
        <begin position="2719"/>
        <end position="2760"/>
    </location>
</feature>
<gene>
    <name evidence="3" type="ORF">SDRG_09575</name>
</gene>
<dbReference type="GeneID" id="19950302"/>
<dbReference type="Gene3D" id="2.60.40.10">
    <property type="entry name" value="Immunoglobulins"/>
    <property type="match status" value="3"/>
</dbReference>
<organism evidence="3 4">
    <name type="scientific">Saprolegnia diclina (strain VS20)</name>
    <dbReference type="NCBI Taxonomy" id="1156394"/>
    <lineage>
        <taxon>Eukaryota</taxon>
        <taxon>Sar</taxon>
        <taxon>Stramenopiles</taxon>
        <taxon>Oomycota</taxon>
        <taxon>Saprolegniomycetes</taxon>
        <taxon>Saprolegniales</taxon>
        <taxon>Saprolegniaceae</taxon>
        <taxon>Saprolegnia</taxon>
    </lineage>
</organism>
<evidence type="ECO:0000256" key="2">
    <source>
        <dbReference type="SAM" id="MobiDB-lite"/>
    </source>
</evidence>
<feature type="compositionally biased region" description="Basic residues" evidence="2">
    <location>
        <begin position="557"/>
        <end position="567"/>
    </location>
</feature>
<feature type="compositionally biased region" description="Basic residues" evidence="2">
    <location>
        <begin position="1441"/>
        <end position="1454"/>
    </location>
</feature>
<feature type="region of interest" description="Disordered" evidence="2">
    <location>
        <begin position="1437"/>
        <end position="1460"/>
    </location>
</feature>
<feature type="compositionally biased region" description="Low complexity" evidence="2">
    <location>
        <begin position="2737"/>
        <end position="2754"/>
    </location>
</feature>
<dbReference type="Proteomes" id="UP000030762">
    <property type="component" value="Unassembled WGS sequence"/>
</dbReference>
<feature type="region of interest" description="Disordered" evidence="2">
    <location>
        <begin position="1"/>
        <end position="36"/>
    </location>
</feature>
<dbReference type="PANTHER" id="PTHR39211:SF1">
    <property type="entry name" value="ABNORMAL SPINDLE-LIKE MICROCEPHALY-ASSOCIATED PROTEIN ASH DOMAIN-CONTAINING PROTEIN"/>
    <property type="match status" value="1"/>
</dbReference>
<keyword evidence="4" id="KW-1185">Reference proteome</keyword>
<evidence type="ECO:0000313" key="3">
    <source>
        <dbReference type="EMBL" id="EQC33056.1"/>
    </source>
</evidence>
<accession>T0QE98</accession>
<dbReference type="InParanoid" id="T0QE98"/>
<evidence type="ECO:0000256" key="1">
    <source>
        <dbReference type="SAM" id="Coils"/>
    </source>
</evidence>
<dbReference type="PANTHER" id="PTHR39211">
    <property type="entry name" value="CHROMOSOME 7, WHOLE GENOME SHOTGUN SEQUENCE"/>
    <property type="match status" value="1"/>
</dbReference>
<dbReference type="VEuPathDB" id="FungiDB:SDRG_09575"/>
<feature type="compositionally biased region" description="Acidic residues" evidence="2">
    <location>
        <begin position="484"/>
        <end position="500"/>
    </location>
</feature>
<dbReference type="OrthoDB" id="252265at2759"/>
<evidence type="ECO:0000313" key="4">
    <source>
        <dbReference type="Proteomes" id="UP000030762"/>
    </source>
</evidence>
<name>T0QE98_SAPDV</name>
<reference evidence="3 4" key="1">
    <citation type="submission" date="2012-04" db="EMBL/GenBank/DDBJ databases">
        <title>The Genome Sequence of Saprolegnia declina VS20.</title>
        <authorList>
            <consortium name="The Broad Institute Genome Sequencing Platform"/>
            <person name="Russ C."/>
            <person name="Nusbaum C."/>
            <person name="Tyler B."/>
            <person name="van West P."/>
            <person name="Dieguez-Uribeondo J."/>
            <person name="de Bruijn I."/>
            <person name="Tripathy S."/>
            <person name="Jiang R."/>
            <person name="Young S.K."/>
            <person name="Zeng Q."/>
            <person name="Gargeya S."/>
            <person name="Fitzgerald M."/>
            <person name="Haas B."/>
            <person name="Abouelleil A."/>
            <person name="Alvarado L."/>
            <person name="Arachchi H.M."/>
            <person name="Berlin A."/>
            <person name="Chapman S.B."/>
            <person name="Goldberg J."/>
            <person name="Griggs A."/>
            <person name="Gujja S."/>
            <person name="Hansen M."/>
            <person name="Howarth C."/>
            <person name="Imamovic A."/>
            <person name="Larimer J."/>
            <person name="McCowen C."/>
            <person name="Montmayeur A."/>
            <person name="Murphy C."/>
            <person name="Neiman D."/>
            <person name="Pearson M."/>
            <person name="Priest M."/>
            <person name="Roberts A."/>
            <person name="Saif S."/>
            <person name="Shea T."/>
            <person name="Sisk P."/>
            <person name="Sykes S."/>
            <person name="Wortman J."/>
            <person name="Nusbaum C."/>
            <person name="Birren B."/>
        </authorList>
    </citation>
    <scope>NUCLEOTIDE SEQUENCE [LARGE SCALE GENOMIC DNA]</scope>
    <source>
        <strain evidence="3 4">VS20</strain>
    </source>
</reference>
<feature type="region of interest" description="Disordered" evidence="2">
    <location>
        <begin position="1357"/>
        <end position="1397"/>
    </location>
</feature>
<dbReference type="EMBL" id="JH767161">
    <property type="protein sequence ID" value="EQC33056.1"/>
    <property type="molecule type" value="Genomic_DNA"/>
</dbReference>
<feature type="compositionally biased region" description="Low complexity" evidence="2">
    <location>
        <begin position="954"/>
        <end position="984"/>
    </location>
</feature>
<proteinExistence type="predicted"/>
<dbReference type="STRING" id="1156394.T0QE98"/>
<feature type="region of interest" description="Disordered" evidence="2">
    <location>
        <begin position="523"/>
        <end position="598"/>
    </location>
</feature>
<dbReference type="OMA" id="KGGYHYR"/>
<dbReference type="InterPro" id="IPR013783">
    <property type="entry name" value="Ig-like_fold"/>
</dbReference>
<feature type="compositionally biased region" description="Polar residues" evidence="2">
    <location>
        <begin position="459"/>
        <end position="478"/>
    </location>
</feature>
<dbReference type="eggNOG" id="ENOG502QU5A">
    <property type="taxonomic scope" value="Eukaryota"/>
</dbReference>
<feature type="compositionally biased region" description="Basic residues" evidence="2">
    <location>
        <begin position="941"/>
        <end position="950"/>
    </location>
</feature>
<protein>
    <submittedName>
        <fullName evidence="3">Uncharacterized protein</fullName>
    </submittedName>
</protein>
<feature type="region of interest" description="Disordered" evidence="2">
    <location>
        <begin position="439"/>
        <end position="509"/>
    </location>
</feature>
<feature type="compositionally biased region" description="Low complexity" evidence="2">
    <location>
        <begin position="439"/>
        <end position="449"/>
    </location>
</feature>
<feature type="compositionally biased region" description="Polar residues" evidence="2">
    <location>
        <begin position="576"/>
        <end position="586"/>
    </location>
</feature>
<sequence>MPSKKRRGFRRKGSDGEGSSSEKGVPSPTASGRPKLLMGRPALGIRALASSAMDPANLFGFGDVYLSDLSSLRQFELINLQPFPVRVDLKAELRKPFHASTWGFQTQNENLPDDDGVEESHLVRSMSKSSFSSSLADTVFLDEGFNELFNQMGLIDSIVLQPNQAQRLVFSICVKHEASGTAAKPSTGLTSKANAGDDSSDEERLYLNESSFAALSGRLIFSTTIVSPDRSPTSPVGALDAITIPIQGNVCRSLLRLDVKELHFDDCIPGGSYVKDFTVWNRSEIPLVFRMMSSIPDDQKAMLTCSDYNSGYAMGENPFQVAAYGHMRVRVTYRPVEVGEHSFEILVQNLHDSRNVKTLKVHAIASKEHHREGLSIREPNGSFLMSGSLMDFGDCYTGMPTPKIVLVKNMTEAPLHIELSSDRPKEVTFELKLVGNNRARSSRSMSTMRGLGFDEPLSPTDSRLSLSPTATSPTNSVFFKTENGDSDDEPDENDGDDEDLNFSRKRNSFEDTLLSEMEDADDDMEFDGERPAPPPSPSSPKTHDEGHAPNKAPLRARSSRKLMRVHSRVKDLSESGIESSGASVCSSPERKSSSLVRTKTGVRPALDDHVNNYLVEALDLAPGVERTIVVWYTPTPSDVFDVKSCRLTKQSFRLSFRCYQVQGAWTGSNQRVYDRSLGKSLHARSRTCTSYVTMTPSVLHFGDCNIGELRSSACTLTNHSELPTVVKPSVVSKVVSTVPNDEMQLGPKQSLEMKIEIIPRKVNANYTRVVNAVNLKNKLNVAQVCVRSSNMDAHHVIYHSLFYKLHTPSKSAFLNFEHVAANSMSIKVFTLENITSAVLRLRVQSSDPSRVQLYYIADHAKTALALSLVSPAVSPLAASAPIDSPLVSPAPVAVTTASATSSLHMPPTQTIRRRRSIGSIKELNAPKKTTELSRLQELLSKKKHTTKRNGSRSTTATPAMPTTPLAGSATPTPTSTSTMPSVPTVVERSNGNGAKKELDAVTSDVVGMFESLRFDAEREKDTVTLIRERVRRFHQLVADKHLVPVLTTKEWNVRIPAKGSLPILAVFTPKVGEETPEKSRVEKYKVFVTLPAGGNQQGRHPDLSASASLGHSLHPFDTRPSVRELLLKSRVCRSVLQVNQKNINFGRITTFSKSSKKVLVRNGSAIPLVYMIEKTGSISSGFLEIKDGDVGVIKPFGARHVCFEFQPTLAGPFEEKLKIVNVQDVENSVFVTIKAKVVKRETFKLPQAGQPISVGTCLVDEPSDAFKLTIRNMSRKKREYVIEVDTVTGFSVPSLRPTFSFNLDAIPAANITQAQEKKLDEELEKLEHKLRIAVTKKKEDKIGKLNSKISHVKALLSGEGSAETGKHPPRSSASAYDSGNSDTESESESRTPLRRQVVRRRSVPTVIHNTLHFTLEPESTGRIVGTVVFKQEGDVVSAKKAGPHRRRHHGRRGKGGMLPPTAAPGAATPIFGVGKFLFYEQQNKDVMKELQYKADVYLRTPAGENAYCRVVGKTLLPPMPFRDPVPSKPAIDRFQVSVGQLGATRPSTLLLPIEEAPSDALGWLLEVRPKEASTLELKWVPSDAFQDVVGLAIDMADDVPMALPQKLAITPDTASNLHVRWHFAAKSGIEATAPLATTLGKLALPSEWKKKGEFPAGRLVLSDGKSTSSVDVTIVKTVQRSLHLESDRVDLGEQQLGAVVHGVFYVCNASSTPVKFLVLVSSIGPDDAPAKATNLVLPTATGRVEGNGRTPIRFTYTGTSSGKHTEAILVRNLNDRLDSTTVNINVRVTRPVYVRIPELDPHFTGQLTDLNIGACYVTADEIDGKFSKVRKITLVSQVTETLLLCASSNLKTQCYVYEDAALQHDATNIVLPGMEATDLYIAFRPRLPADAFKTGASRDLMGGIRMQLFREKDALEDRVLAAEFTVKFVGVAGASLATVVPREIDFGTELNIGRLQRCKTHEGGFELTNVNKSLPLTYRVYVAAVHEAGYSDDDESLHVSLRHEKGEIPPGESCRIDFNVAAFTHGLFRRRIVVENVYNPQNVNTVDVVLFVDNGSIACDVVPRAALYTLQDRLRAMLQGDLFATKPSVLALGTVPVITSEPLGLAANSDNQRQYRIFQPSTVADHRWYVSLVNRSSRAVTLRPISNLPLLFSWLVLDAPAASRVPTFANGITATDARELSAVPSSNASAVGLYTGPVFTLEPHTIVVVATQFAPVACSDLLPIDAMDAGKTVPLQGMIAFQSFEDHHEQCEATTLGVLPVTGVYGESRLQVLSSHISLGKIGYSTAWSPCTFEVDVKNVADVPGLFCLGPLPPCLVLLEIHSAARVSSPKYSHCDDDDVSTTGVVSLQEQLATALSGAVSDVFYEIESRATATLVFECLHTPEYLGAGRHELSLSLFNFHNPHNTQVVTVSAHVIANYMDIALESDCVRSDEALVAYVPPLVLPSDAPSGFLCTIHNVFDDDLEIKLSCHVSDALASVLEVAVVSRSSNTPLTALTLPPGEHVDVRVHCSMLPGATWTDLPFASSSDGSRFDDACDFGMLCIAATALDSAARIREIAIKGALVLGQSFSLSARQLRFHANPLPRSSCYQLQQSSDCFWIQNPSTTQPLTFEVTSYSTHVPGLCFLHKETSAAAMGDVLCAVVTPSTGTIAPKSSMKVLVHLEECTHAAHEAHSEPHCMLLSVRDVTASSSSALIDVLLVMEEAEMAALPPAVIQSAVSKRRPRLDTTSSSNSMQLEENVANESAVVESDAVSSPSPPPSEVLEAATDALLTVRGCTPAENSTLDNTLYVIDVGQHTVRAGGEIEWEITLHNEQEKSVGYRLYLADAKASSWLRLSKSQGSLLSYQTIVLRFARDVVGVYSTFLVLENVGNPSDLKLIRVKMEVIADLNALRAMAKDKSDTNLFRVLVSNYSGSKRQRRKSSEFSLTPEDPPSRLEIEYGDVFYDKLYHNHSVLLENFSSLSLDFMLSSNGRPHEVGFSMSPTSFNEISSVTLGAYQRLQVFLNFRPAPKKATATAESWVRNIEVYVNCRLVKDFRETVFLKATCNMPQLHVHIAHAQPTLGDWPTYHEPALPYFAAQPTFLGMGFSAPESILCEDSPTEMQADAKFIVLRNVRSDVNAHVAIRNDSMFFEVSVDHIVDVDGVLAPLALRVAGDQKHATLSLKLEPHDIAVLRIEPNLELLRKHRQQWEHSVKEHIAFYNMKQFAEHYHVSLSFTPSNMSSFLNAPQLREAYPFSTLEDTIAKFLKNFQLFWKGLHTVLLDTDLDDDNRRSLLYELEHAIDLVVPVSPRPHGRLGQATIPQSYRALYFDFYYITDELIWYGVRSNAGRHTVTLADLVYGVVFGHEVFACIFEASSGASSTPTTLSPLLPLLQKHRLEKFMDVRRLLLPWTRQLGYFLSFFPENQETTLPLRQLYEPLKRSDLQR</sequence>
<feature type="compositionally biased region" description="Polar residues" evidence="2">
    <location>
        <begin position="1371"/>
        <end position="1382"/>
    </location>
</feature>
<feature type="coiled-coil region" evidence="1">
    <location>
        <begin position="1309"/>
        <end position="1336"/>
    </location>
</feature>
<dbReference type="RefSeq" id="XP_008613742.1">
    <property type="nucleotide sequence ID" value="XM_008615520.1"/>
</dbReference>
<feature type="compositionally biased region" description="Basic residues" evidence="2">
    <location>
        <begin position="1"/>
        <end position="11"/>
    </location>
</feature>
<feature type="compositionally biased region" description="Polar residues" evidence="2">
    <location>
        <begin position="2726"/>
        <end position="2736"/>
    </location>
</feature>
<keyword evidence="1" id="KW-0175">Coiled coil</keyword>
<feature type="region of interest" description="Disordered" evidence="2">
    <location>
        <begin position="898"/>
        <end position="998"/>
    </location>
</feature>